<sequence>MYPVFRLPLTARRGVGDPDCLTRPKHTSGGIHPMNRMQLLRRGTVLGLGFFALAGCGGPDAVSQDPDVATVEQGINVATNGGFEANAIGNFNYVQLNAGSTALPPWTITGSIKVMKNPYKVPAGGLQTIDLNGSNAGSVTQYVPTVVGGGYTLAFYVSNSPGCTTVSRSMDIAYDTRTASTSNASATWSLRTYTFNATTTSTLIKLTSTSGGVGCGLAIDNLTVNGP</sequence>
<dbReference type="Pfam" id="PF04862">
    <property type="entry name" value="DUF642"/>
    <property type="match status" value="1"/>
</dbReference>
<proteinExistence type="predicted"/>
<evidence type="ECO:0000313" key="2">
    <source>
        <dbReference type="EMBL" id="RKH34397.1"/>
    </source>
</evidence>
<dbReference type="AlphaFoldDB" id="A0A3A8MQ55"/>
<evidence type="ECO:0000259" key="1">
    <source>
        <dbReference type="Pfam" id="PF04862"/>
    </source>
</evidence>
<feature type="domain" description="DUF642" evidence="1">
    <location>
        <begin position="79"/>
        <end position="224"/>
    </location>
</feature>
<dbReference type="Proteomes" id="UP000273405">
    <property type="component" value="Unassembled WGS sequence"/>
</dbReference>
<organism evidence="2 3">
    <name type="scientific">Corallococcus sicarius</name>
    <dbReference type="NCBI Taxonomy" id="2316726"/>
    <lineage>
        <taxon>Bacteria</taxon>
        <taxon>Pseudomonadati</taxon>
        <taxon>Myxococcota</taxon>
        <taxon>Myxococcia</taxon>
        <taxon>Myxococcales</taxon>
        <taxon>Cystobacterineae</taxon>
        <taxon>Myxococcaceae</taxon>
        <taxon>Corallococcus</taxon>
    </lineage>
</organism>
<gene>
    <name evidence="2" type="ORF">D7X12_35130</name>
</gene>
<dbReference type="EMBL" id="RAWG01000349">
    <property type="protein sequence ID" value="RKH34397.1"/>
    <property type="molecule type" value="Genomic_DNA"/>
</dbReference>
<protein>
    <submittedName>
        <fullName evidence="2">DUF642 domain-containing protein</fullName>
    </submittedName>
</protein>
<keyword evidence="3" id="KW-1185">Reference proteome</keyword>
<reference evidence="3" key="1">
    <citation type="submission" date="2018-09" db="EMBL/GenBank/DDBJ databases">
        <authorList>
            <person name="Livingstone P.G."/>
            <person name="Whitworth D.E."/>
        </authorList>
    </citation>
    <scope>NUCLEOTIDE SEQUENCE [LARGE SCALE GENOMIC DNA]</scope>
    <source>
        <strain evidence="3">CA040B</strain>
    </source>
</reference>
<name>A0A3A8MQ55_9BACT</name>
<accession>A0A3A8MQ55</accession>
<dbReference type="Gene3D" id="2.60.120.260">
    <property type="entry name" value="Galactose-binding domain-like"/>
    <property type="match status" value="1"/>
</dbReference>
<comment type="caution">
    <text evidence="2">The sequence shown here is derived from an EMBL/GenBank/DDBJ whole genome shotgun (WGS) entry which is preliminary data.</text>
</comment>
<dbReference type="InterPro" id="IPR006946">
    <property type="entry name" value="DGR2-like_dom"/>
</dbReference>
<evidence type="ECO:0000313" key="3">
    <source>
        <dbReference type="Proteomes" id="UP000273405"/>
    </source>
</evidence>